<comment type="caution">
    <text evidence="11">The sequence shown here is derived from an EMBL/GenBank/DDBJ whole genome shotgun (WGS) entry which is preliminary data.</text>
</comment>
<dbReference type="CDD" id="cd06578">
    <property type="entry name" value="HemD"/>
    <property type="match status" value="1"/>
</dbReference>
<dbReference type="InterPro" id="IPR039793">
    <property type="entry name" value="UROS/Hem4"/>
</dbReference>
<evidence type="ECO:0000313" key="12">
    <source>
        <dbReference type="Proteomes" id="UP000286235"/>
    </source>
</evidence>
<dbReference type="InterPro" id="IPR003754">
    <property type="entry name" value="4pyrrol_synth_uPrphyn_synth"/>
</dbReference>
<evidence type="ECO:0000256" key="9">
    <source>
        <dbReference type="RuleBase" id="RU366031"/>
    </source>
</evidence>
<evidence type="ECO:0000256" key="5">
    <source>
        <dbReference type="ARBA" id="ARBA00023244"/>
    </source>
</evidence>
<dbReference type="Gene3D" id="3.40.50.10090">
    <property type="match status" value="2"/>
</dbReference>
<dbReference type="GO" id="GO:0004852">
    <property type="term" value="F:uroporphyrinogen-III synthase activity"/>
    <property type="evidence" value="ECO:0007669"/>
    <property type="project" value="UniProtKB-UniRule"/>
</dbReference>
<dbReference type="SUPFAM" id="SSF69618">
    <property type="entry name" value="HemD-like"/>
    <property type="match status" value="1"/>
</dbReference>
<dbReference type="AlphaFoldDB" id="A0A420VEC3"/>
<dbReference type="EC" id="4.2.1.75" evidence="3 9"/>
<keyword evidence="5 9" id="KW-0627">Porphyrin biosynthesis</keyword>
<dbReference type="Pfam" id="PF02602">
    <property type="entry name" value="HEM4"/>
    <property type="match status" value="1"/>
</dbReference>
<evidence type="ECO:0000256" key="1">
    <source>
        <dbReference type="ARBA" id="ARBA00004772"/>
    </source>
</evidence>
<comment type="pathway">
    <text evidence="1 9">Porphyrin-containing compound metabolism; protoporphyrin-IX biosynthesis; coproporphyrinogen-III from 5-aminolevulinate: step 3/4.</text>
</comment>
<organism evidence="11 12">
    <name type="scientific">Caldibacillus debilis GB1</name>
    <dbReference type="NCBI Taxonomy" id="1339248"/>
    <lineage>
        <taxon>Bacteria</taxon>
        <taxon>Bacillati</taxon>
        <taxon>Bacillota</taxon>
        <taxon>Bacilli</taxon>
        <taxon>Bacillales</taxon>
        <taxon>Bacillaceae</taxon>
        <taxon>Caldibacillus</taxon>
    </lineage>
</organism>
<evidence type="ECO:0000256" key="6">
    <source>
        <dbReference type="ARBA" id="ARBA00037589"/>
    </source>
</evidence>
<name>A0A420VEC3_9BACI</name>
<feature type="domain" description="Tetrapyrrole biosynthesis uroporphyrinogen III synthase" evidence="10">
    <location>
        <begin position="24"/>
        <end position="251"/>
    </location>
</feature>
<dbReference type="PANTHER" id="PTHR38042:SF1">
    <property type="entry name" value="UROPORPHYRINOGEN-III SYNTHASE, CHLOROPLASTIC"/>
    <property type="match status" value="1"/>
</dbReference>
<protein>
    <recommendedName>
        <fullName evidence="7 9">Uroporphyrinogen-III synthase</fullName>
        <ecNumber evidence="3 9">4.2.1.75</ecNumber>
    </recommendedName>
</protein>
<dbReference type="Proteomes" id="UP000286235">
    <property type="component" value="Unassembled WGS sequence"/>
</dbReference>
<keyword evidence="12" id="KW-1185">Reference proteome</keyword>
<comment type="catalytic activity">
    <reaction evidence="8 9">
        <text>hydroxymethylbilane = uroporphyrinogen III + H2O</text>
        <dbReference type="Rhea" id="RHEA:18965"/>
        <dbReference type="ChEBI" id="CHEBI:15377"/>
        <dbReference type="ChEBI" id="CHEBI:57308"/>
        <dbReference type="ChEBI" id="CHEBI:57845"/>
        <dbReference type="EC" id="4.2.1.75"/>
    </reaction>
</comment>
<gene>
    <name evidence="11" type="ORF">Cdeb_03372</name>
</gene>
<sequence>MNMNERPLLGKTCLIPRQGGQGKDLAEKIRRLGGEPLSIPLIDFKEAEPSEAELARLKGASGYDWFVFTSKNGVDYFFRLLKKYGIPFPEGKKAAVVGKKTKEAAEKHGWERIFVPSAFTGEQMAKELPEAVKKDERVLICKGNLAGDVIFRALSRQGFRADEIVVYETFFPEESGKMLVEKVKSEKLDILLFTSPSTVEHFMSAVRRAGLEERVKDAVVAAIGPVTKKKAEEYGLDVKVCPSVHSTDDLVKELIETISHREEESKWKR</sequence>
<evidence type="ECO:0000259" key="10">
    <source>
        <dbReference type="Pfam" id="PF02602"/>
    </source>
</evidence>
<proteinExistence type="inferred from homology"/>
<dbReference type="EMBL" id="AZRV01000025">
    <property type="protein sequence ID" value="RKO61906.1"/>
    <property type="molecule type" value="Genomic_DNA"/>
</dbReference>
<dbReference type="GO" id="GO:0006780">
    <property type="term" value="P:uroporphyrinogen III biosynthetic process"/>
    <property type="evidence" value="ECO:0007669"/>
    <property type="project" value="UniProtKB-UniRule"/>
</dbReference>
<evidence type="ECO:0000313" key="11">
    <source>
        <dbReference type="EMBL" id="RKO61906.1"/>
    </source>
</evidence>
<evidence type="ECO:0000256" key="8">
    <source>
        <dbReference type="ARBA" id="ARBA00048617"/>
    </source>
</evidence>
<evidence type="ECO:0000256" key="7">
    <source>
        <dbReference type="ARBA" id="ARBA00040167"/>
    </source>
</evidence>
<evidence type="ECO:0000256" key="2">
    <source>
        <dbReference type="ARBA" id="ARBA00008133"/>
    </source>
</evidence>
<keyword evidence="4 9" id="KW-0456">Lyase</keyword>
<accession>A0A420VEC3</accession>
<comment type="similarity">
    <text evidence="2 9">Belongs to the uroporphyrinogen-III synthase family.</text>
</comment>
<dbReference type="UniPathway" id="UPA00251">
    <property type="reaction ID" value="UER00320"/>
</dbReference>
<dbReference type="GO" id="GO:0006782">
    <property type="term" value="P:protoporphyrinogen IX biosynthetic process"/>
    <property type="evidence" value="ECO:0007669"/>
    <property type="project" value="UniProtKB-UniRule"/>
</dbReference>
<reference evidence="11 12" key="1">
    <citation type="submission" date="2013-12" db="EMBL/GenBank/DDBJ databases">
        <title>Genome and proteome characterization of Caldibacillus debilis GB1 derived from a cellulolytic aero-tolerant co-culture.</title>
        <authorList>
            <person name="Wushke S.T."/>
            <person name="Zhang X."/>
            <person name="Fristensky B."/>
            <person name="Wilkins J.A."/>
            <person name="Levin D.B."/>
            <person name="Sparling R."/>
        </authorList>
    </citation>
    <scope>NUCLEOTIDE SEQUENCE [LARGE SCALE GENOMIC DNA]</scope>
    <source>
        <strain evidence="11 12">GB1</strain>
    </source>
</reference>
<evidence type="ECO:0000256" key="4">
    <source>
        <dbReference type="ARBA" id="ARBA00023239"/>
    </source>
</evidence>
<comment type="function">
    <text evidence="6 9">Catalyzes cyclization of the linear tetrapyrrole, hydroxymethylbilane, to the macrocyclic uroporphyrinogen III.</text>
</comment>
<evidence type="ECO:0000256" key="3">
    <source>
        <dbReference type="ARBA" id="ARBA00013109"/>
    </source>
</evidence>
<dbReference type="PANTHER" id="PTHR38042">
    <property type="entry name" value="UROPORPHYRINOGEN-III SYNTHASE, CHLOROPLASTIC"/>
    <property type="match status" value="1"/>
</dbReference>
<dbReference type="InterPro" id="IPR036108">
    <property type="entry name" value="4pyrrol_syn_uPrphyn_synt_sf"/>
</dbReference>